<evidence type="ECO:0000256" key="1">
    <source>
        <dbReference type="ARBA" id="ARBA00004141"/>
    </source>
</evidence>
<dbReference type="PANTHER" id="PTHR12428">
    <property type="entry name" value="OXA1"/>
    <property type="match status" value="1"/>
</dbReference>
<protein>
    <submittedName>
        <fullName evidence="6">Rhinocladiella mackenziei CBS 650.93 unplaced genomic scaffold supercont1.4, whole genome shotgun sequence</fullName>
    </submittedName>
</protein>
<comment type="subcellular location">
    <subcellularLocation>
        <location evidence="1">Membrane</location>
        <topology evidence="1">Multi-pass membrane protein</topology>
    </subcellularLocation>
</comment>
<comment type="similarity">
    <text evidence="2">Belongs to the OXA1/ALB3/YidC family.</text>
</comment>
<dbReference type="VEuPathDB" id="FungiDB:Z518_05949"/>
<dbReference type="STRING" id="1442369.A0A0D2FSI6"/>
<dbReference type="GO" id="GO:0032979">
    <property type="term" value="P:protein insertion into mitochondrial inner membrane from matrix"/>
    <property type="evidence" value="ECO:0007669"/>
    <property type="project" value="TreeGrafter"/>
</dbReference>
<dbReference type="GO" id="GO:0032977">
    <property type="term" value="F:membrane insertase activity"/>
    <property type="evidence" value="ECO:0007669"/>
    <property type="project" value="InterPro"/>
</dbReference>
<dbReference type="Proteomes" id="UP000053617">
    <property type="component" value="Unassembled WGS sequence"/>
</dbReference>
<dbReference type="RefSeq" id="XP_013272213.1">
    <property type="nucleotide sequence ID" value="XM_013416759.1"/>
</dbReference>
<dbReference type="EMBL" id="KN847478">
    <property type="protein sequence ID" value="KIX05077.1"/>
    <property type="molecule type" value="Genomic_DNA"/>
</dbReference>
<keyword evidence="5" id="KW-0472">Membrane</keyword>
<dbReference type="AlphaFoldDB" id="A0A0D2FSI6"/>
<dbReference type="GO" id="GO:0005743">
    <property type="term" value="C:mitochondrial inner membrane"/>
    <property type="evidence" value="ECO:0007669"/>
    <property type="project" value="TreeGrafter"/>
</dbReference>
<dbReference type="HOGENOM" id="CLU_029282_1_0_1"/>
<sequence>MPSRQFLRCSRSLSHIPKLQPPRAPLPQHVLSRTFHSTQQNHLVAEALQLSHTAFQEIHTFSGLPWCLSIPLTAALFRLSWIPILVVTNRNAKRRQTVSQLLVGWRKAYQSVAALKFPFGDEKAAKNAESWVSTQLAARQKSIEKHCKVLNPSLVMALQLSFLPIWIINADVVRRMTGDERTITSMLFKTNEKVDVSIVPAEPGLAAESLWWIPNLVSPDQLWILPLTFGTLSVTSAWMAVGRGKGLTRLERRVSAMEAGPMRTRESFYLQLSQSIIAASFIFPFLLIRSETATAVVLYLIASVGTQLVQRPLIGYLLGGSNALEPLDAKLPKMKGRKDDLS</sequence>
<gene>
    <name evidence="6" type="ORF">Z518_05949</name>
</gene>
<evidence type="ECO:0000313" key="7">
    <source>
        <dbReference type="Proteomes" id="UP000053617"/>
    </source>
</evidence>
<name>A0A0D2FSI6_9EURO</name>
<dbReference type="PANTHER" id="PTHR12428:SF65">
    <property type="entry name" value="CYTOCHROME C OXIDASE ASSEMBLY PROTEIN COX18, MITOCHONDRIAL"/>
    <property type="match status" value="1"/>
</dbReference>
<keyword evidence="7" id="KW-1185">Reference proteome</keyword>
<evidence type="ECO:0000256" key="2">
    <source>
        <dbReference type="ARBA" id="ARBA00009877"/>
    </source>
</evidence>
<keyword evidence="3" id="KW-0812">Transmembrane</keyword>
<organism evidence="6 7">
    <name type="scientific">Rhinocladiella mackenziei CBS 650.93</name>
    <dbReference type="NCBI Taxonomy" id="1442369"/>
    <lineage>
        <taxon>Eukaryota</taxon>
        <taxon>Fungi</taxon>
        <taxon>Dikarya</taxon>
        <taxon>Ascomycota</taxon>
        <taxon>Pezizomycotina</taxon>
        <taxon>Eurotiomycetes</taxon>
        <taxon>Chaetothyriomycetidae</taxon>
        <taxon>Chaetothyriales</taxon>
        <taxon>Herpotrichiellaceae</taxon>
        <taxon>Rhinocladiella</taxon>
    </lineage>
</organism>
<keyword evidence="4" id="KW-1133">Transmembrane helix</keyword>
<accession>A0A0D2FSI6</accession>
<dbReference type="InterPro" id="IPR001708">
    <property type="entry name" value="YidC/ALB3/OXA1/COX18"/>
</dbReference>
<evidence type="ECO:0000256" key="4">
    <source>
        <dbReference type="ARBA" id="ARBA00022989"/>
    </source>
</evidence>
<dbReference type="GO" id="GO:0033617">
    <property type="term" value="P:mitochondrial respiratory chain complex IV assembly"/>
    <property type="evidence" value="ECO:0007669"/>
    <property type="project" value="TreeGrafter"/>
</dbReference>
<dbReference type="GeneID" id="25294020"/>
<dbReference type="OrthoDB" id="2148490at2759"/>
<evidence type="ECO:0000313" key="6">
    <source>
        <dbReference type="EMBL" id="KIX05077.1"/>
    </source>
</evidence>
<reference evidence="6 7" key="1">
    <citation type="submission" date="2015-01" db="EMBL/GenBank/DDBJ databases">
        <title>The Genome Sequence of Rhinocladiella mackenzie CBS 650.93.</title>
        <authorList>
            <consortium name="The Broad Institute Genomics Platform"/>
            <person name="Cuomo C."/>
            <person name="de Hoog S."/>
            <person name="Gorbushina A."/>
            <person name="Stielow B."/>
            <person name="Teixiera M."/>
            <person name="Abouelleil A."/>
            <person name="Chapman S.B."/>
            <person name="Priest M."/>
            <person name="Young S.K."/>
            <person name="Wortman J."/>
            <person name="Nusbaum C."/>
            <person name="Birren B."/>
        </authorList>
    </citation>
    <scope>NUCLEOTIDE SEQUENCE [LARGE SCALE GENOMIC DNA]</scope>
    <source>
        <strain evidence="6 7">CBS 650.93</strain>
    </source>
</reference>
<evidence type="ECO:0000256" key="3">
    <source>
        <dbReference type="ARBA" id="ARBA00022692"/>
    </source>
</evidence>
<evidence type="ECO:0000256" key="5">
    <source>
        <dbReference type="ARBA" id="ARBA00023136"/>
    </source>
</evidence>
<proteinExistence type="inferred from homology"/>